<dbReference type="AlphaFoldDB" id="A0A2C6KM77"/>
<feature type="transmembrane region" description="Helical" evidence="2">
    <location>
        <begin position="1098"/>
        <end position="1117"/>
    </location>
</feature>
<feature type="compositionally biased region" description="Low complexity" evidence="1">
    <location>
        <begin position="443"/>
        <end position="500"/>
    </location>
</feature>
<reference evidence="3 4" key="1">
    <citation type="journal article" date="2017" name="Int. J. Parasitol.">
        <title>The genome of the protozoan parasite Cystoisospora suis and a reverse vaccinology approach to identify vaccine candidates.</title>
        <authorList>
            <person name="Palmieri N."/>
            <person name="Shrestha A."/>
            <person name="Ruttkowski B."/>
            <person name="Beck T."/>
            <person name="Vogl C."/>
            <person name="Tomley F."/>
            <person name="Blake D.P."/>
            <person name="Joachim A."/>
        </authorList>
    </citation>
    <scope>NUCLEOTIDE SEQUENCE [LARGE SCALE GENOMIC DNA]</scope>
    <source>
        <strain evidence="3 4">Wien I</strain>
    </source>
</reference>
<gene>
    <name evidence="3" type="ORF">CSUI_007546</name>
</gene>
<feature type="compositionally biased region" description="Basic and acidic residues" evidence="1">
    <location>
        <begin position="968"/>
        <end position="1003"/>
    </location>
</feature>
<dbReference type="GeneID" id="94430902"/>
<feature type="region of interest" description="Disordered" evidence="1">
    <location>
        <begin position="727"/>
        <end position="763"/>
    </location>
</feature>
<feature type="transmembrane region" description="Helical" evidence="2">
    <location>
        <begin position="635"/>
        <end position="656"/>
    </location>
</feature>
<sequence length="1204" mass="138190">MQEDSELFDIVVWSSPAPVWLIVISSILFFCLSLFSFLLSRQKKTPPSFSKGLFFLTSPSLFANHYLSHSSSFSPASSTSYTSSLNTPLIISDSKKRRDRKTSSFSFFSSSHSKREEKRNERKRRRHERGVWNHAEERFSPGVEFSQDDFSFPCVYTGWKFQGDFVNERRRKLFVFHGEYARKKILLLITLASFLRAVLLLLQVFTPLEQEGASHPFAISLLSPEEFGTASFSSSPFPINERDSLVHPKKREGTGQSTDKEGYGEFHDSIVNAEEEKDIEKEEEEAYRDRHRFPPVSSLHVDTPPFLPPSWKEVLSLAERNHDRRWGVHTLGEGQGRERLSHNLTVTTNDEEDKKKKSVQTHAQEDGKVMEGEQRDEKKEEGDEDADMVQRGRKRKEKSEGRMKRDVRAWLVKKREKKEDDMEDVFAGELKTKRAEERRNTNSPSLSLSSSSFPHSLPYSSPQLSLSHSSSHSVHEASTSSLSPATPFPSSSSSLHPPFESLKKTPLHHPSPTASTTQIPSPPPSPVSTPLSHSSSPTSSSSSFSLFFPPHPLWLRTLVRSLPPLFSLTAYTLLVLFLLDLYFARMFAGKRVVYVSIISFFSLAAVWILFAVIALLTLEHHTQNQAHLFARSSALLLGTSFTLVSVAWAHIGSLLLQCLYTSHQQQQFPSLHDRLSRHLPPASHAHLLDHHRLNRPFYPPDPIVSRKKLEFPENGLNKRKTFLSFFFPQHPPSTPGDRDDELLGRNVFPRDKRDPSQKNAVLSPFYSSSPFHDILQPSPQQPPLFYRPRELHFQVRSSLSPSPRDVAEGMYSLKHREEEDLTHTDSYETRRRRKEEGGIPPCSPYTPTSLHPSYMKNPDIDETDDGDRNGKELHANSRQVLSASASHSLPYHLQPPLTSPCLPSNLYGTSLEQRRDHIYERKEEGEEMSSSFSRLEKENLHLDSQSNTYLNGERGWREDAMSSRPYVIHRDTQKDRETDCIDRKRDNGAENRFASREHKHYEKSSSYSRPSSSRLAPSRRDLPRLTQSSPYPPFSLHEKKRFSFIRSGKDRYEEQDLPNSFSSCISHTSQIDCENQTHLCQTAYRRVKFLSRCCPPLIAIRGIYLLLVGTQILPHYYPSKAHPLFLPFFFVSKHKETLDILLYLLTEFLPLSFVLISFARKGSKTRTKIRDEEEVEEDEEDGESEREEEEEDEASEWDGWPEEK</sequence>
<name>A0A2C6KM77_9APIC</name>
<dbReference type="RefSeq" id="XP_067920333.1">
    <property type="nucleotide sequence ID" value="XM_068067691.1"/>
</dbReference>
<dbReference type="EMBL" id="MIGC01004004">
    <property type="protein sequence ID" value="PHJ18627.1"/>
    <property type="molecule type" value="Genomic_DNA"/>
</dbReference>
<keyword evidence="2 3" id="KW-0812">Transmembrane</keyword>
<feature type="compositionally biased region" description="Basic and acidic residues" evidence="1">
    <location>
        <begin position="814"/>
        <end position="837"/>
    </location>
</feature>
<feature type="transmembrane region" description="Helical" evidence="2">
    <location>
        <begin position="1140"/>
        <end position="1159"/>
    </location>
</feature>
<dbReference type="Proteomes" id="UP000221165">
    <property type="component" value="Unassembled WGS sequence"/>
</dbReference>
<evidence type="ECO:0000313" key="3">
    <source>
        <dbReference type="EMBL" id="PHJ18627.1"/>
    </source>
</evidence>
<feature type="compositionally biased region" description="Low complexity" evidence="1">
    <location>
        <begin position="510"/>
        <end position="519"/>
    </location>
</feature>
<keyword evidence="2" id="KW-1133">Transmembrane helix</keyword>
<dbReference type="VEuPathDB" id="ToxoDB:CSUI_007546"/>
<evidence type="ECO:0000256" key="2">
    <source>
        <dbReference type="SAM" id="Phobius"/>
    </source>
</evidence>
<organism evidence="3 4">
    <name type="scientific">Cystoisospora suis</name>
    <dbReference type="NCBI Taxonomy" id="483139"/>
    <lineage>
        <taxon>Eukaryota</taxon>
        <taxon>Sar</taxon>
        <taxon>Alveolata</taxon>
        <taxon>Apicomplexa</taxon>
        <taxon>Conoidasida</taxon>
        <taxon>Coccidia</taxon>
        <taxon>Eucoccidiorida</taxon>
        <taxon>Eimeriorina</taxon>
        <taxon>Sarcocystidae</taxon>
        <taxon>Cystoisospora</taxon>
    </lineage>
</organism>
<keyword evidence="2" id="KW-0472">Membrane</keyword>
<dbReference type="OrthoDB" id="333909at2759"/>
<evidence type="ECO:0000256" key="1">
    <source>
        <dbReference type="SAM" id="MobiDB-lite"/>
    </source>
</evidence>
<proteinExistence type="predicted"/>
<feature type="compositionally biased region" description="Basic and acidic residues" evidence="1">
    <location>
        <begin position="430"/>
        <end position="440"/>
    </location>
</feature>
<feature type="region of interest" description="Disordered" evidence="1">
    <location>
        <begin position="811"/>
        <end position="872"/>
    </location>
</feature>
<comment type="caution">
    <text evidence="3">The sequence shown here is derived from an EMBL/GenBank/DDBJ whole genome shotgun (WGS) entry which is preliminary data.</text>
</comment>
<feature type="transmembrane region" description="Helical" evidence="2">
    <location>
        <begin position="565"/>
        <end position="583"/>
    </location>
</feature>
<feature type="transmembrane region" description="Helical" evidence="2">
    <location>
        <begin position="592"/>
        <end position="615"/>
    </location>
</feature>
<feature type="compositionally biased region" description="Acidic residues" evidence="1">
    <location>
        <begin position="1172"/>
        <end position="1204"/>
    </location>
</feature>
<feature type="transmembrane region" description="Helical" evidence="2">
    <location>
        <begin position="20"/>
        <end position="39"/>
    </location>
</feature>
<feature type="region of interest" description="Disordered" evidence="1">
    <location>
        <begin position="922"/>
        <end position="1034"/>
    </location>
</feature>
<accession>A0A2C6KM77</accession>
<feature type="region of interest" description="Disordered" evidence="1">
    <location>
        <begin position="232"/>
        <end position="265"/>
    </location>
</feature>
<evidence type="ECO:0000313" key="4">
    <source>
        <dbReference type="Proteomes" id="UP000221165"/>
    </source>
</evidence>
<feature type="compositionally biased region" description="Low complexity" evidence="1">
    <location>
        <begin position="1004"/>
        <end position="1016"/>
    </location>
</feature>
<feature type="region of interest" description="Disordered" evidence="1">
    <location>
        <begin position="1163"/>
        <end position="1204"/>
    </location>
</feature>
<protein>
    <submittedName>
        <fullName evidence="3">Transmembrane protein</fullName>
    </submittedName>
</protein>
<feature type="region of interest" description="Disordered" evidence="1">
    <location>
        <begin position="329"/>
        <end position="536"/>
    </location>
</feature>
<feature type="transmembrane region" description="Helical" evidence="2">
    <location>
        <begin position="185"/>
        <end position="205"/>
    </location>
</feature>
<feature type="compositionally biased region" description="Basic and acidic residues" evidence="1">
    <location>
        <begin position="363"/>
        <end position="381"/>
    </location>
</feature>
<keyword evidence="4" id="KW-1185">Reference proteome</keyword>
<feature type="compositionally biased region" description="Basic and acidic residues" evidence="1">
    <location>
        <begin position="397"/>
        <end position="408"/>
    </location>
</feature>